<name>A0A1H6L8L0_9BACT</name>
<dbReference type="Pfam" id="PF13146">
    <property type="entry name" value="TRL"/>
    <property type="match status" value="1"/>
</dbReference>
<keyword evidence="1" id="KW-0449">Lipoprotein</keyword>
<gene>
    <name evidence="1" type="ORF">PYTT_1027</name>
</gene>
<proteinExistence type="predicted"/>
<evidence type="ECO:0000313" key="2">
    <source>
        <dbReference type="Proteomes" id="UP000176204"/>
    </source>
</evidence>
<reference evidence="2" key="1">
    <citation type="submission" date="2016-09" db="EMBL/GenBank/DDBJ databases">
        <authorList>
            <person name="Koehorst J."/>
        </authorList>
    </citation>
    <scope>NUCLEOTIDE SEQUENCE [LARGE SCALE GENOMIC DNA]</scope>
</reference>
<dbReference type="InterPro" id="IPR025113">
    <property type="entry name" value="TRL-like"/>
</dbReference>
<dbReference type="EMBL" id="LT629973">
    <property type="protein sequence ID" value="SEH82552.1"/>
    <property type="molecule type" value="Genomic_DNA"/>
</dbReference>
<sequence>MKNTVCLIAAASFLCSCGGITERPIGVIYTNAADPIAATASGGSRTGTAEATSYLGLVAVGDSSIEAAKKNGGITSVSSVDTHRKNILGVVTTYTTTVKGN</sequence>
<dbReference type="AlphaFoldDB" id="A0A1H6L8L0"/>
<keyword evidence="2" id="KW-1185">Reference proteome</keyword>
<dbReference type="RefSeq" id="WP_067773384.1">
    <property type="nucleotide sequence ID" value="NZ_LIGX01000011.1"/>
</dbReference>
<dbReference type="Proteomes" id="UP000176204">
    <property type="component" value="Chromosome I"/>
</dbReference>
<dbReference type="STRING" id="1679444.PYTT_1027"/>
<dbReference type="PROSITE" id="PS51257">
    <property type="entry name" value="PROKAR_LIPOPROTEIN"/>
    <property type="match status" value="1"/>
</dbReference>
<dbReference type="OrthoDB" id="199974at2"/>
<dbReference type="KEGG" id="agl:PYTT_1027"/>
<evidence type="ECO:0000313" key="1">
    <source>
        <dbReference type="EMBL" id="SEH82552.1"/>
    </source>
</evidence>
<organism evidence="1 2">
    <name type="scientific">Akkermansia glycaniphila</name>
    <dbReference type="NCBI Taxonomy" id="1679444"/>
    <lineage>
        <taxon>Bacteria</taxon>
        <taxon>Pseudomonadati</taxon>
        <taxon>Verrucomicrobiota</taxon>
        <taxon>Verrucomicrobiia</taxon>
        <taxon>Verrucomicrobiales</taxon>
        <taxon>Akkermansiaceae</taxon>
        <taxon>Akkermansia</taxon>
    </lineage>
</organism>
<protein>
    <submittedName>
        <fullName evidence="1">Lipoprotein trl membrane outer trna-associated outermembrane locus</fullName>
    </submittedName>
</protein>
<accession>A0A1H6L8L0</accession>